<comment type="caution">
    <text evidence="7">The sequence shown here is derived from an EMBL/GenBank/DDBJ whole genome shotgun (WGS) entry which is preliminary data.</text>
</comment>
<protein>
    <recommendedName>
        <fullName evidence="9">TerC family protein</fullName>
    </recommendedName>
</protein>
<evidence type="ECO:0000256" key="3">
    <source>
        <dbReference type="ARBA" id="ARBA00022692"/>
    </source>
</evidence>
<dbReference type="AlphaFoldDB" id="A0A2S6N5N2"/>
<keyword evidence="3 6" id="KW-0812">Transmembrane</keyword>
<keyword evidence="5 6" id="KW-0472">Membrane</keyword>
<feature type="transmembrane region" description="Helical" evidence="6">
    <location>
        <begin position="195"/>
        <end position="214"/>
    </location>
</feature>
<dbReference type="Proteomes" id="UP000239089">
    <property type="component" value="Unassembled WGS sequence"/>
</dbReference>
<dbReference type="GO" id="GO:0016020">
    <property type="term" value="C:membrane"/>
    <property type="evidence" value="ECO:0007669"/>
    <property type="project" value="UniProtKB-SubCell"/>
</dbReference>
<dbReference type="EMBL" id="NHSJ01000087">
    <property type="protein sequence ID" value="PPQ29908.1"/>
    <property type="molecule type" value="Genomic_DNA"/>
</dbReference>
<evidence type="ECO:0008006" key="9">
    <source>
        <dbReference type="Google" id="ProtNLM"/>
    </source>
</evidence>
<gene>
    <name evidence="7" type="ORF">CCR94_14055</name>
</gene>
<dbReference type="Pfam" id="PF03741">
    <property type="entry name" value="TerC"/>
    <property type="match status" value="1"/>
</dbReference>
<organism evidence="7 8">
    <name type="scientific">Rhodoblastus sphagnicola</name>
    <dbReference type="NCBI Taxonomy" id="333368"/>
    <lineage>
        <taxon>Bacteria</taxon>
        <taxon>Pseudomonadati</taxon>
        <taxon>Pseudomonadota</taxon>
        <taxon>Alphaproteobacteria</taxon>
        <taxon>Hyphomicrobiales</taxon>
        <taxon>Rhodoblastaceae</taxon>
        <taxon>Rhodoblastus</taxon>
    </lineage>
</organism>
<evidence type="ECO:0000256" key="4">
    <source>
        <dbReference type="ARBA" id="ARBA00022989"/>
    </source>
</evidence>
<comment type="subcellular location">
    <subcellularLocation>
        <location evidence="1">Membrane</location>
        <topology evidence="1">Multi-pass membrane protein</topology>
    </subcellularLocation>
</comment>
<keyword evidence="8" id="KW-1185">Reference proteome</keyword>
<evidence type="ECO:0000313" key="8">
    <source>
        <dbReference type="Proteomes" id="UP000239089"/>
    </source>
</evidence>
<evidence type="ECO:0000256" key="6">
    <source>
        <dbReference type="SAM" id="Phobius"/>
    </source>
</evidence>
<dbReference type="PANTHER" id="PTHR30238">
    <property type="entry name" value="MEMBRANE BOUND PREDICTED REDOX MODULATOR"/>
    <property type="match status" value="1"/>
</dbReference>
<dbReference type="OrthoDB" id="9805314at2"/>
<name>A0A2S6N5N2_9HYPH</name>
<feature type="transmembrane region" description="Helical" evidence="6">
    <location>
        <begin position="169"/>
        <end position="189"/>
    </location>
</feature>
<evidence type="ECO:0000256" key="2">
    <source>
        <dbReference type="ARBA" id="ARBA00007511"/>
    </source>
</evidence>
<proteinExistence type="inferred from homology"/>
<dbReference type="PANTHER" id="PTHR30238:SF4">
    <property type="entry name" value="SLL1022 PROTEIN"/>
    <property type="match status" value="1"/>
</dbReference>
<evidence type="ECO:0000313" key="7">
    <source>
        <dbReference type="EMBL" id="PPQ29908.1"/>
    </source>
</evidence>
<evidence type="ECO:0000256" key="5">
    <source>
        <dbReference type="ARBA" id="ARBA00023136"/>
    </source>
</evidence>
<dbReference type="InterPro" id="IPR005496">
    <property type="entry name" value="Integral_membrane_TerC"/>
</dbReference>
<reference evidence="7 8" key="1">
    <citation type="journal article" date="2018" name="Arch. Microbiol.">
        <title>New insights into the metabolic potential of the phototrophic purple bacterium Rhodopila globiformis DSM 161(T) from its draft genome sequence and evidence for a vanadium-dependent nitrogenase.</title>
        <authorList>
            <person name="Imhoff J.F."/>
            <person name="Rahn T."/>
            <person name="Kunzel S."/>
            <person name="Neulinger S.C."/>
        </authorList>
    </citation>
    <scope>NUCLEOTIDE SEQUENCE [LARGE SCALE GENOMIC DNA]</scope>
    <source>
        <strain evidence="7 8">DSM 16996</strain>
    </source>
</reference>
<sequence>MEIVLGIDNLVFVALATQGLPPEKRALAARFGLALAIVFRLGLLSSMCMLAHFRQPLFTVFDHAFSGRDIVLALGGLFLLYKGTQEIHEEIALDEQAEGGGRPARSCIRAIVQIALLDIIFSFDSVLTAIGMADHLEIMVAAVIIAILLMMVAAAPLSRFISENPTVKMLALSFLLLIGMSLLTDACGYDVPKGFIYAAIGFSVLVEGLNQFAGRARRRAKGRKPPPEQGA</sequence>
<feature type="transmembrane region" description="Helical" evidence="6">
    <location>
        <begin position="31"/>
        <end position="53"/>
    </location>
</feature>
<keyword evidence="4 6" id="KW-1133">Transmembrane helix</keyword>
<accession>A0A2S6N5N2</accession>
<feature type="transmembrane region" description="Helical" evidence="6">
    <location>
        <begin position="110"/>
        <end position="132"/>
    </location>
</feature>
<feature type="transmembrane region" description="Helical" evidence="6">
    <location>
        <begin position="138"/>
        <end position="157"/>
    </location>
</feature>
<evidence type="ECO:0000256" key="1">
    <source>
        <dbReference type="ARBA" id="ARBA00004141"/>
    </source>
</evidence>
<comment type="similarity">
    <text evidence="2">Belongs to the TerC family.</text>
</comment>